<protein>
    <submittedName>
        <fullName evidence="1">Uncharacterized protein</fullName>
    </submittedName>
</protein>
<evidence type="ECO:0000313" key="1">
    <source>
        <dbReference type="EMBL" id="TNN64198.1"/>
    </source>
</evidence>
<dbReference type="Proteomes" id="UP000314294">
    <property type="component" value="Unassembled WGS sequence"/>
</dbReference>
<accession>A0A4Z2HE91</accession>
<proteinExistence type="predicted"/>
<reference evidence="1 2" key="1">
    <citation type="submission" date="2019-03" db="EMBL/GenBank/DDBJ databases">
        <title>First draft genome of Liparis tanakae, snailfish: a comprehensive survey of snailfish specific genes.</title>
        <authorList>
            <person name="Kim W."/>
            <person name="Song I."/>
            <person name="Jeong J.-H."/>
            <person name="Kim D."/>
            <person name="Kim S."/>
            <person name="Ryu S."/>
            <person name="Song J.Y."/>
            <person name="Lee S.K."/>
        </authorList>
    </citation>
    <scope>NUCLEOTIDE SEQUENCE [LARGE SCALE GENOMIC DNA]</scope>
    <source>
        <tissue evidence="1">Muscle</tissue>
    </source>
</reference>
<sequence length="68" mass="7754">MTHSFFTVKPRQLHYPQYSGISDSSGYGGPVVELEVELEVEVEVEVEVEAAQLSRSWADHTRRHLEPL</sequence>
<gene>
    <name evidence="1" type="ORF">EYF80_025566</name>
</gene>
<name>A0A4Z2HE91_9TELE</name>
<organism evidence="1 2">
    <name type="scientific">Liparis tanakae</name>
    <name type="common">Tanaka's snailfish</name>
    <dbReference type="NCBI Taxonomy" id="230148"/>
    <lineage>
        <taxon>Eukaryota</taxon>
        <taxon>Metazoa</taxon>
        <taxon>Chordata</taxon>
        <taxon>Craniata</taxon>
        <taxon>Vertebrata</taxon>
        <taxon>Euteleostomi</taxon>
        <taxon>Actinopterygii</taxon>
        <taxon>Neopterygii</taxon>
        <taxon>Teleostei</taxon>
        <taxon>Neoteleostei</taxon>
        <taxon>Acanthomorphata</taxon>
        <taxon>Eupercaria</taxon>
        <taxon>Perciformes</taxon>
        <taxon>Cottioidei</taxon>
        <taxon>Cottales</taxon>
        <taxon>Liparidae</taxon>
        <taxon>Liparis</taxon>
    </lineage>
</organism>
<dbReference type="EMBL" id="SRLO01000257">
    <property type="protein sequence ID" value="TNN64198.1"/>
    <property type="molecule type" value="Genomic_DNA"/>
</dbReference>
<evidence type="ECO:0000313" key="2">
    <source>
        <dbReference type="Proteomes" id="UP000314294"/>
    </source>
</evidence>
<comment type="caution">
    <text evidence="1">The sequence shown here is derived from an EMBL/GenBank/DDBJ whole genome shotgun (WGS) entry which is preliminary data.</text>
</comment>
<keyword evidence="2" id="KW-1185">Reference proteome</keyword>
<dbReference type="AlphaFoldDB" id="A0A4Z2HE91"/>